<dbReference type="UniPathway" id="UPA00115">
    <property type="reaction ID" value="UER00414"/>
</dbReference>
<keyword evidence="8 10" id="KW-0570">Pentose shunt</keyword>
<dbReference type="AlphaFoldDB" id="A0A516SGX9"/>
<dbReference type="RefSeq" id="WP_144278671.1">
    <property type="nucleotide sequence ID" value="NZ_CP041730.1"/>
</dbReference>
<dbReference type="Pfam" id="PF00923">
    <property type="entry name" value="TAL_FSA"/>
    <property type="match status" value="1"/>
</dbReference>
<evidence type="ECO:0000256" key="7">
    <source>
        <dbReference type="ARBA" id="ARBA00022679"/>
    </source>
</evidence>
<dbReference type="InterPro" id="IPR004732">
    <property type="entry name" value="Transaldolase_2"/>
</dbReference>
<dbReference type="CDD" id="cd00955">
    <property type="entry name" value="Transaldolase_like"/>
    <property type="match status" value="1"/>
</dbReference>
<dbReference type="PANTHER" id="PTHR10683:SF31">
    <property type="entry name" value="TRANSALDOLASE"/>
    <property type="match status" value="1"/>
</dbReference>
<gene>
    <name evidence="10 11" type="primary">tal</name>
    <name evidence="11" type="ORF">FNU76_13390</name>
</gene>
<dbReference type="EC" id="2.2.1.2" evidence="5 10"/>
<dbReference type="NCBIfam" id="NF002881">
    <property type="entry name" value="PRK03343.1"/>
    <property type="match status" value="1"/>
</dbReference>
<name>A0A516SGX9_9NEIS</name>
<comment type="catalytic activity">
    <reaction evidence="10">
        <text>D-sedoheptulose 7-phosphate + D-glyceraldehyde 3-phosphate = D-erythrose 4-phosphate + beta-D-fructose 6-phosphate</text>
        <dbReference type="Rhea" id="RHEA:17053"/>
        <dbReference type="ChEBI" id="CHEBI:16897"/>
        <dbReference type="ChEBI" id="CHEBI:57483"/>
        <dbReference type="ChEBI" id="CHEBI:57634"/>
        <dbReference type="ChEBI" id="CHEBI:59776"/>
        <dbReference type="EC" id="2.2.1.2"/>
    </reaction>
</comment>
<dbReference type="Gene3D" id="3.20.20.70">
    <property type="entry name" value="Aldolase class I"/>
    <property type="match status" value="1"/>
</dbReference>
<dbReference type="PIRSF" id="PIRSF036915">
    <property type="entry name" value="Trnald_Bac_Plnt"/>
    <property type="match status" value="1"/>
</dbReference>
<evidence type="ECO:0000256" key="9">
    <source>
        <dbReference type="ARBA" id="ARBA00023270"/>
    </source>
</evidence>
<keyword evidence="7 10" id="KW-0808">Transferase</keyword>
<evidence type="ECO:0000256" key="3">
    <source>
        <dbReference type="ARBA" id="ARBA00004857"/>
    </source>
</evidence>
<accession>A0A516SGX9</accession>
<evidence type="ECO:0000256" key="10">
    <source>
        <dbReference type="HAMAP-Rule" id="MF_00493"/>
    </source>
</evidence>
<dbReference type="HAMAP" id="MF_00493">
    <property type="entry name" value="Transaldolase_2"/>
    <property type="match status" value="1"/>
</dbReference>
<comment type="pathway">
    <text evidence="3 10">Carbohydrate degradation; pentose phosphate pathway; D-glyceraldehyde 3-phosphate and beta-D-fructose 6-phosphate from D-ribose 5-phosphate and D-xylulose 5-phosphate (non-oxidative stage): step 2/3.</text>
</comment>
<dbReference type="GO" id="GO:0005975">
    <property type="term" value="P:carbohydrate metabolic process"/>
    <property type="evidence" value="ECO:0007669"/>
    <property type="project" value="InterPro"/>
</dbReference>
<dbReference type="Proteomes" id="UP000317550">
    <property type="component" value="Chromosome"/>
</dbReference>
<evidence type="ECO:0000256" key="5">
    <source>
        <dbReference type="ARBA" id="ARBA00013151"/>
    </source>
</evidence>
<dbReference type="GO" id="GO:0005737">
    <property type="term" value="C:cytoplasm"/>
    <property type="evidence" value="ECO:0007669"/>
    <property type="project" value="UniProtKB-SubCell"/>
</dbReference>
<dbReference type="SUPFAM" id="SSF51569">
    <property type="entry name" value="Aldolase"/>
    <property type="match status" value="1"/>
</dbReference>
<keyword evidence="12" id="KW-1185">Reference proteome</keyword>
<dbReference type="KEGG" id="cari:FNU76_13390"/>
<reference evidence="12" key="1">
    <citation type="submission" date="2019-07" db="EMBL/GenBank/DDBJ databases">
        <title>Chitinimonas sp. nov., isolated from Ny-Alesund, arctica soil.</title>
        <authorList>
            <person name="Xu Q."/>
            <person name="Peng F."/>
        </authorList>
    </citation>
    <scope>NUCLEOTIDE SEQUENCE [LARGE SCALE GENOMIC DNA]</scope>
    <source>
        <strain evidence="12">R3-44</strain>
    </source>
</reference>
<dbReference type="InterPro" id="IPR001585">
    <property type="entry name" value="TAL/FSA"/>
</dbReference>
<dbReference type="InterPro" id="IPR013785">
    <property type="entry name" value="Aldolase_TIM"/>
</dbReference>
<evidence type="ECO:0000256" key="8">
    <source>
        <dbReference type="ARBA" id="ARBA00023126"/>
    </source>
</evidence>
<evidence type="ECO:0000256" key="1">
    <source>
        <dbReference type="ARBA" id="ARBA00003518"/>
    </source>
</evidence>
<evidence type="ECO:0000313" key="11">
    <source>
        <dbReference type="EMBL" id="QDQ27278.1"/>
    </source>
</evidence>
<comment type="function">
    <text evidence="1 10">Transaldolase is important for the balance of metabolites in the pentose-phosphate pathway.</text>
</comment>
<comment type="subcellular location">
    <subcellularLocation>
        <location evidence="2 10">Cytoplasm</location>
    </subcellularLocation>
</comment>
<keyword evidence="9 10" id="KW-0704">Schiff base</keyword>
<dbReference type="NCBIfam" id="TIGR00876">
    <property type="entry name" value="tal_mycobact"/>
    <property type="match status" value="1"/>
</dbReference>
<evidence type="ECO:0000256" key="2">
    <source>
        <dbReference type="ARBA" id="ARBA00004496"/>
    </source>
</evidence>
<dbReference type="GO" id="GO:0004801">
    <property type="term" value="F:transaldolase activity"/>
    <property type="evidence" value="ECO:0007669"/>
    <property type="project" value="UniProtKB-UniRule"/>
</dbReference>
<organism evidence="11 12">
    <name type="scientific">Chitinimonas arctica</name>
    <dbReference type="NCBI Taxonomy" id="2594795"/>
    <lineage>
        <taxon>Bacteria</taxon>
        <taxon>Pseudomonadati</taxon>
        <taxon>Pseudomonadota</taxon>
        <taxon>Betaproteobacteria</taxon>
        <taxon>Neisseriales</taxon>
        <taxon>Chitinibacteraceae</taxon>
        <taxon>Chitinimonas</taxon>
    </lineage>
</organism>
<protein>
    <recommendedName>
        <fullName evidence="5 10">Transaldolase</fullName>
        <ecNumber evidence="5 10">2.2.1.2</ecNumber>
    </recommendedName>
</protein>
<dbReference type="GO" id="GO:0006098">
    <property type="term" value="P:pentose-phosphate shunt"/>
    <property type="evidence" value="ECO:0007669"/>
    <property type="project" value="UniProtKB-UniRule"/>
</dbReference>
<sequence>MNPLLQVRPLGQRIWLDNLSRELLAGPLQQLIAEDGLAGLTSNPAIFQKSISSGAGYGADLARLKTLPLSTEQRFEALAVPDVQAACDLFAPAYRESAGLDGYVSLEVSPYLARDTAGTLAAAQRLWNDIGRPNAMIKIPATAESLPAFSAAIAAGINVNVTLMFGQRHCDAVFDAYVGGLRQRLAAGGDLRAVRSVASLFLSRVDVWVDGKLDTMGGEASALKGKAAIAVARQAYARWMDRWNGPECADLRAAGANIQRLLWASTGTKNPAYSAVMYVDELIGAETVNTLPDATLAAFRSEGSAKPRLLEGLADAQSALARLAALGISLDGAAEQLQVDGLKLFDDAFDKLLTLLA</sequence>
<evidence type="ECO:0000313" key="12">
    <source>
        <dbReference type="Proteomes" id="UP000317550"/>
    </source>
</evidence>
<feature type="active site" description="Schiff-base intermediate with substrate" evidence="10">
    <location>
        <position position="138"/>
    </location>
</feature>
<dbReference type="OrthoDB" id="9809101at2"/>
<evidence type="ECO:0000256" key="6">
    <source>
        <dbReference type="ARBA" id="ARBA00022490"/>
    </source>
</evidence>
<evidence type="ECO:0000256" key="4">
    <source>
        <dbReference type="ARBA" id="ARBA00008426"/>
    </source>
</evidence>
<dbReference type="EMBL" id="CP041730">
    <property type="protein sequence ID" value="QDQ27278.1"/>
    <property type="molecule type" value="Genomic_DNA"/>
</dbReference>
<proteinExistence type="inferred from homology"/>
<comment type="similarity">
    <text evidence="4 10">Belongs to the transaldolase family. Type 2 subfamily.</text>
</comment>
<dbReference type="PANTHER" id="PTHR10683">
    <property type="entry name" value="TRANSALDOLASE"/>
    <property type="match status" value="1"/>
</dbReference>
<keyword evidence="6 10" id="KW-0963">Cytoplasm</keyword>